<evidence type="ECO:0000313" key="4">
    <source>
        <dbReference type="Proteomes" id="UP001213000"/>
    </source>
</evidence>
<evidence type="ECO:0000313" key="3">
    <source>
        <dbReference type="EMBL" id="KAJ3559081.1"/>
    </source>
</evidence>
<comment type="caution">
    <text evidence="3">The sequence shown here is derived from an EMBL/GenBank/DDBJ whole genome shotgun (WGS) entry which is preliminary data.</text>
</comment>
<feature type="region of interest" description="Disordered" evidence="2">
    <location>
        <begin position="307"/>
        <end position="399"/>
    </location>
</feature>
<feature type="region of interest" description="Disordered" evidence="2">
    <location>
        <begin position="267"/>
        <end position="288"/>
    </location>
</feature>
<evidence type="ECO:0000256" key="2">
    <source>
        <dbReference type="SAM" id="MobiDB-lite"/>
    </source>
</evidence>
<feature type="compositionally biased region" description="Polar residues" evidence="2">
    <location>
        <begin position="383"/>
        <end position="399"/>
    </location>
</feature>
<feature type="coiled-coil region" evidence="1">
    <location>
        <begin position="72"/>
        <end position="99"/>
    </location>
</feature>
<feature type="compositionally biased region" description="Polar residues" evidence="2">
    <location>
        <begin position="336"/>
        <end position="352"/>
    </location>
</feature>
<reference evidence="3" key="1">
    <citation type="submission" date="2022-07" db="EMBL/GenBank/DDBJ databases">
        <title>Genome Sequence of Leucocoprinus birnbaumii.</title>
        <authorList>
            <person name="Buettner E."/>
        </authorList>
    </citation>
    <scope>NUCLEOTIDE SEQUENCE</scope>
    <source>
        <strain evidence="3">VT141</strain>
    </source>
</reference>
<accession>A0AAD5VMN9</accession>
<proteinExistence type="predicted"/>
<name>A0AAD5VMN9_9AGAR</name>
<feature type="compositionally biased region" description="Polar residues" evidence="2">
    <location>
        <begin position="366"/>
        <end position="375"/>
    </location>
</feature>
<protein>
    <submittedName>
        <fullName evidence="3">Uncharacterized protein</fullName>
    </submittedName>
</protein>
<sequence>MAQSRTIRLTKHGKVPALWQVYQSMFWKEKLKPLVDPVHAKELKASGATKLTKQECIKILNTIVQGKFEKEVLEVIKKVQAAREELRKATLEGKLASNEELQKNISLLPSTLTTCVKSLNKEAGWVFTILSGGPEPRLGGALSSVIVNGSAGMIEGGFEEHLEEEGYQELILKWDQFLQSAYPESVHTSSTQLQDKPNTDNNVSQFTSDSATCYLNKHNNKCVKSKLKLKKPPKHIKSAYEHDRRYNITKNEKVFLKLFGSKKPNLLSRHKFTKPSTKEPASTGRAKKTIRSIFIAPIEANQGSWSTLSHPALSPSAATSVDVAEPPRSPQYPSPHVNTPNKANATKPSCKSQRAPPLALLAPSTLEKTSPTDKGSTAIPKSLQHSTTPPLDPNLQLSPTLCPSSKLFPFIDKS</sequence>
<dbReference type="EMBL" id="JANIEX010001340">
    <property type="protein sequence ID" value="KAJ3559081.1"/>
    <property type="molecule type" value="Genomic_DNA"/>
</dbReference>
<evidence type="ECO:0000256" key="1">
    <source>
        <dbReference type="SAM" id="Coils"/>
    </source>
</evidence>
<organism evidence="3 4">
    <name type="scientific">Leucocoprinus birnbaumii</name>
    <dbReference type="NCBI Taxonomy" id="56174"/>
    <lineage>
        <taxon>Eukaryota</taxon>
        <taxon>Fungi</taxon>
        <taxon>Dikarya</taxon>
        <taxon>Basidiomycota</taxon>
        <taxon>Agaricomycotina</taxon>
        <taxon>Agaricomycetes</taxon>
        <taxon>Agaricomycetidae</taxon>
        <taxon>Agaricales</taxon>
        <taxon>Agaricineae</taxon>
        <taxon>Agaricaceae</taxon>
        <taxon>Leucocoprinus</taxon>
    </lineage>
</organism>
<dbReference type="Proteomes" id="UP001213000">
    <property type="component" value="Unassembled WGS sequence"/>
</dbReference>
<dbReference type="AlphaFoldDB" id="A0AAD5VMN9"/>
<keyword evidence="4" id="KW-1185">Reference proteome</keyword>
<gene>
    <name evidence="3" type="ORF">NP233_g11355</name>
</gene>
<keyword evidence="1" id="KW-0175">Coiled coil</keyword>